<name>A0A8J3IGY8_9CHLR</name>
<dbReference type="AlphaFoldDB" id="A0A8J3IGY8"/>
<protein>
    <submittedName>
        <fullName evidence="1">Uncharacterized protein</fullName>
    </submittedName>
</protein>
<gene>
    <name evidence="1" type="ORF">KSF_001390</name>
</gene>
<reference evidence="1" key="1">
    <citation type="submission" date="2020-10" db="EMBL/GenBank/DDBJ databases">
        <title>Taxonomic study of unclassified bacteria belonging to the class Ktedonobacteria.</title>
        <authorList>
            <person name="Yabe S."/>
            <person name="Wang C.M."/>
            <person name="Zheng Y."/>
            <person name="Sakai Y."/>
            <person name="Cavaletti L."/>
            <person name="Monciardini P."/>
            <person name="Donadio S."/>
        </authorList>
    </citation>
    <scope>NUCLEOTIDE SEQUENCE</scope>
    <source>
        <strain evidence="1">ID150040</strain>
    </source>
</reference>
<proteinExistence type="predicted"/>
<keyword evidence="2" id="KW-1185">Reference proteome</keyword>
<dbReference type="EMBL" id="BNJK01000001">
    <property type="protein sequence ID" value="GHO90091.1"/>
    <property type="molecule type" value="Genomic_DNA"/>
</dbReference>
<evidence type="ECO:0000313" key="2">
    <source>
        <dbReference type="Proteomes" id="UP000597444"/>
    </source>
</evidence>
<dbReference type="Proteomes" id="UP000597444">
    <property type="component" value="Unassembled WGS sequence"/>
</dbReference>
<evidence type="ECO:0000313" key="1">
    <source>
        <dbReference type="EMBL" id="GHO90091.1"/>
    </source>
</evidence>
<comment type="caution">
    <text evidence="1">The sequence shown here is derived from an EMBL/GenBank/DDBJ whole genome shotgun (WGS) entry which is preliminary data.</text>
</comment>
<sequence length="84" mass="9548">MTETCDDDMPHLILHVETTPAATQDIEMTEVIHQHLERKHLLASEHFMDTGYVDGDHIVNAQIHYQLELLGPVVSNGSWQARDT</sequence>
<organism evidence="1 2">
    <name type="scientific">Reticulibacter mediterranei</name>
    <dbReference type="NCBI Taxonomy" id="2778369"/>
    <lineage>
        <taxon>Bacteria</taxon>
        <taxon>Bacillati</taxon>
        <taxon>Chloroflexota</taxon>
        <taxon>Ktedonobacteria</taxon>
        <taxon>Ktedonobacterales</taxon>
        <taxon>Reticulibacteraceae</taxon>
        <taxon>Reticulibacter</taxon>
    </lineage>
</organism>
<dbReference type="RefSeq" id="WP_220201093.1">
    <property type="nucleotide sequence ID" value="NZ_BNJK01000001.1"/>
</dbReference>
<accession>A0A8J3IGY8</accession>